<dbReference type="GO" id="GO:0003677">
    <property type="term" value="F:DNA binding"/>
    <property type="evidence" value="ECO:0007669"/>
    <property type="project" value="UniProtKB-KW"/>
</dbReference>
<dbReference type="OrthoDB" id="9807558at2"/>
<proteinExistence type="predicted"/>
<dbReference type="InterPro" id="IPR029016">
    <property type="entry name" value="GAF-like_dom_sf"/>
</dbReference>
<feature type="domain" description="IclR-ED" evidence="5">
    <location>
        <begin position="74"/>
        <end position="257"/>
    </location>
</feature>
<dbReference type="AlphaFoldDB" id="A0A4Y9M287"/>
<gene>
    <name evidence="6" type="ORF">E4K65_10065</name>
</gene>
<dbReference type="PROSITE" id="PS51078">
    <property type="entry name" value="ICLR_ED"/>
    <property type="match status" value="1"/>
</dbReference>
<evidence type="ECO:0000313" key="7">
    <source>
        <dbReference type="Proteomes" id="UP000297966"/>
    </source>
</evidence>
<keyword evidence="7" id="KW-1185">Reference proteome</keyword>
<organism evidence="6 7">
    <name type="scientific">Bradyrhizobium niftali</name>
    <dbReference type="NCBI Taxonomy" id="2560055"/>
    <lineage>
        <taxon>Bacteria</taxon>
        <taxon>Pseudomonadati</taxon>
        <taxon>Pseudomonadota</taxon>
        <taxon>Alphaproteobacteria</taxon>
        <taxon>Hyphomicrobiales</taxon>
        <taxon>Nitrobacteraceae</taxon>
        <taxon>Bradyrhizobium</taxon>
    </lineage>
</organism>
<dbReference type="Gene3D" id="3.30.450.40">
    <property type="match status" value="1"/>
</dbReference>
<dbReference type="GO" id="GO:0045892">
    <property type="term" value="P:negative regulation of DNA-templated transcription"/>
    <property type="evidence" value="ECO:0007669"/>
    <property type="project" value="TreeGrafter"/>
</dbReference>
<feature type="domain" description="HTH iclR-type" evidence="4">
    <location>
        <begin position="10"/>
        <end position="73"/>
    </location>
</feature>
<reference evidence="6 7" key="1">
    <citation type="submission" date="2019-03" db="EMBL/GenBank/DDBJ databases">
        <title>Bradyrhizobium diversity isolated from nodules of Chamaecrista fasciculata.</title>
        <authorList>
            <person name="Klepa M.S."/>
            <person name="Urquiaga M.O."/>
            <person name="Hungria M."/>
            <person name="Delamuta J.R."/>
        </authorList>
    </citation>
    <scope>NUCLEOTIDE SEQUENCE [LARGE SCALE GENOMIC DNA]</scope>
    <source>
        <strain evidence="6 7">CNPSo 3448</strain>
    </source>
</reference>
<dbReference type="InterPro" id="IPR050707">
    <property type="entry name" value="HTH_MetabolicPath_Reg"/>
</dbReference>
<dbReference type="PROSITE" id="PS51077">
    <property type="entry name" value="HTH_ICLR"/>
    <property type="match status" value="1"/>
</dbReference>
<keyword evidence="3" id="KW-0804">Transcription</keyword>
<comment type="caution">
    <text evidence="6">The sequence shown here is derived from an EMBL/GenBank/DDBJ whole genome shotgun (WGS) entry which is preliminary data.</text>
</comment>
<keyword evidence="1" id="KW-0805">Transcription regulation</keyword>
<evidence type="ECO:0000313" key="6">
    <source>
        <dbReference type="EMBL" id="TFV49246.1"/>
    </source>
</evidence>
<evidence type="ECO:0000259" key="4">
    <source>
        <dbReference type="PROSITE" id="PS51077"/>
    </source>
</evidence>
<protein>
    <submittedName>
        <fullName evidence="6">IclR family transcriptional regulator</fullName>
    </submittedName>
</protein>
<dbReference type="SUPFAM" id="SSF55781">
    <property type="entry name" value="GAF domain-like"/>
    <property type="match status" value="1"/>
</dbReference>
<keyword evidence="2" id="KW-0238">DNA-binding</keyword>
<dbReference type="InterPro" id="IPR036388">
    <property type="entry name" value="WH-like_DNA-bd_sf"/>
</dbReference>
<evidence type="ECO:0000259" key="5">
    <source>
        <dbReference type="PROSITE" id="PS51078"/>
    </source>
</evidence>
<dbReference type="Gene3D" id="1.10.10.10">
    <property type="entry name" value="Winged helix-like DNA-binding domain superfamily/Winged helix DNA-binding domain"/>
    <property type="match status" value="1"/>
</dbReference>
<dbReference type="PANTHER" id="PTHR30136">
    <property type="entry name" value="HELIX-TURN-HELIX TRANSCRIPTIONAL REGULATOR, ICLR FAMILY"/>
    <property type="match status" value="1"/>
</dbReference>
<evidence type="ECO:0000256" key="1">
    <source>
        <dbReference type="ARBA" id="ARBA00023015"/>
    </source>
</evidence>
<evidence type="ECO:0000256" key="3">
    <source>
        <dbReference type="ARBA" id="ARBA00023163"/>
    </source>
</evidence>
<sequence length="272" mass="29491">MDDVSDGRPSGSLPRAVALLRTLAASGGEGMRLTNAAATAGVTPASAHRLLRMLIDEGMVEQDARSKYYRLSIEFFSLAARAGNPSNLRDICRPVLLRLSAALGDTVFLLVRSGFDAVCLDRCEGPVSIRSFTNDIGGKVILGVGQGSMAILAHLPESEREEVIRFNLPRLLHFGLFDEVFFRNEIERVRESGFAARGSGLLPDMAGVAVPILDRERRPLAAISIGTTVERLNAERLPTVVQVLRREAEALAPKINPFDAALRRPGQQVGSY</sequence>
<dbReference type="EMBL" id="SPQT01000003">
    <property type="protein sequence ID" value="TFV49246.1"/>
    <property type="molecule type" value="Genomic_DNA"/>
</dbReference>
<dbReference type="InterPro" id="IPR005471">
    <property type="entry name" value="Tscrpt_reg_IclR_N"/>
</dbReference>
<accession>A0A4Y9M287</accession>
<dbReference type="SMART" id="SM00346">
    <property type="entry name" value="HTH_ICLR"/>
    <property type="match status" value="1"/>
</dbReference>
<dbReference type="RefSeq" id="WP_135174012.1">
    <property type="nucleotide sequence ID" value="NZ_SPQT01000003.1"/>
</dbReference>
<dbReference type="SUPFAM" id="SSF46785">
    <property type="entry name" value="Winged helix' DNA-binding domain"/>
    <property type="match status" value="1"/>
</dbReference>
<dbReference type="Proteomes" id="UP000297966">
    <property type="component" value="Unassembled WGS sequence"/>
</dbReference>
<dbReference type="InterPro" id="IPR014757">
    <property type="entry name" value="Tscrpt_reg_IclR_C"/>
</dbReference>
<evidence type="ECO:0000256" key="2">
    <source>
        <dbReference type="ARBA" id="ARBA00023125"/>
    </source>
</evidence>
<dbReference type="PANTHER" id="PTHR30136:SF39">
    <property type="entry name" value="TRANSCRIPTIONAL REGULATORY PROTEIN"/>
    <property type="match status" value="1"/>
</dbReference>
<dbReference type="InterPro" id="IPR036390">
    <property type="entry name" value="WH_DNA-bd_sf"/>
</dbReference>
<name>A0A4Y9M287_9BRAD</name>
<dbReference type="GO" id="GO:0003700">
    <property type="term" value="F:DNA-binding transcription factor activity"/>
    <property type="evidence" value="ECO:0007669"/>
    <property type="project" value="TreeGrafter"/>
</dbReference>
<dbReference type="Pfam" id="PF09339">
    <property type="entry name" value="HTH_IclR"/>
    <property type="match status" value="1"/>
</dbReference>
<dbReference type="Pfam" id="PF01614">
    <property type="entry name" value="IclR_C"/>
    <property type="match status" value="1"/>
</dbReference>